<sequence length="209" mass="23079">MVEKSMAHTMIIGTSSAFRADVLRRHFGHAFQRFVVVHPDIDEKAYRAPDAVQLTELIARAKMKAVLEKIKQQSMPLEGEAVAITCDQVVVKDNEIREKPISVQEAREFITSYSGGSAKTVACYAVAAVGGETVLVGHYETETSFSEFDSDVVERVIARQKCMNTAGALMVEDEDLTQYVTRIVGTLDGVRGVEPVVIERLLSEMSRVI</sequence>
<dbReference type="AlphaFoldDB" id="G0V2S0"/>
<dbReference type="SUPFAM" id="SSF52972">
    <property type="entry name" value="ITPase-like"/>
    <property type="match status" value="1"/>
</dbReference>
<proteinExistence type="predicted"/>
<dbReference type="Pfam" id="PF02545">
    <property type="entry name" value="Maf"/>
    <property type="match status" value="1"/>
</dbReference>
<dbReference type="GO" id="GO:0047429">
    <property type="term" value="F:nucleoside triphosphate diphosphatase activity"/>
    <property type="evidence" value="ECO:0007669"/>
    <property type="project" value="InterPro"/>
</dbReference>
<name>G0V2S0_TRYCI</name>
<dbReference type="VEuPathDB" id="TriTrypDB:TcIL3000.11.14590"/>
<protein>
    <submittedName>
        <fullName evidence="2">Uncharacterized protein TCIL3000_11_14590</fullName>
    </submittedName>
</protein>
<reference evidence="2" key="1">
    <citation type="journal article" date="2012" name="Proc. Natl. Acad. Sci. U.S.A.">
        <title>Antigenic diversity is generated by distinct evolutionary mechanisms in African trypanosome species.</title>
        <authorList>
            <person name="Jackson A.P."/>
            <person name="Berry A."/>
            <person name="Aslett M."/>
            <person name="Allison H.C."/>
            <person name="Burton P."/>
            <person name="Vavrova-Anderson J."/>
            <person name="Brown R."/>
            <person name="Browne H."/>
            <person name="Corton N."/>
            <person name="Hauser H."/>
            <person name="Gamble J."/>
            <person name="Gilderthorp R."/>
            <person name="Marcello L."/>
            <person name="McQuillan J."/>
            <person name="Otto T.D."/>
            <person name="Quail M.A."/>
            <person name="Sanders M.J."/>
            <person name="van Tonder A."/>
            <person name="Ginger M.L."/>
            <person name="Field M.C."/>
            <person name="Barry J.D."/>
            <person name="Hertz-Fowler C."/>
            <person name="Berriman M."/>
        </authorList>
    </citation>
    <scope>NUCLEOTIDE SEQUENCE</scope>
    <source>
        <strain evidence="2">IL3000</strain>
    </source>
</reference>
<evidence type="ECO:0000256" key="1">
    <source>
        <dbReference type="ARBA" id="ARBA00022801"/>
    </source>
</evidence>
<gene>
    <name evidence="2" type="ORF">TCIL3000_11_14590</name>
</gene>
<organism evidence="2">
    <name type="scientific">Trypanosoma congolense (strain IL3000)</name>
    <dbReference type="NCBI Taxonomy" id="1068625"/>
    <lineage>
        <taxon>Eukaryota</taxon>
        <taxon>Discoba</taxon>
        <taxon>Euglenozoa</taxon>
        <taxon>Kinetoplastea</taxon>
        <taxon>Metakinetoplastina</taxon>
        <taxon>Trypanosomatida</taxon>
        <taxon>Trypanosomatidae</taxon>
        <taxon>Trypanosoma</taxon>
        <taxon>Nannomonas</taxon>
    </lineage>
</organism>
<evidence type="ECO:0000313" key="2">
    <source>
        <dbReference type="EMBL" id="CCC95942.1"/>
    </source>
</evidence>
<keyword evidence="1" id="KW-0378">Hydrolase</keyword>
<dbReference type="PIRSF" id="PIRSF006305">
    <property type="entry name" value="Maf"/>
    <property type="match status" value="1"/>
</dbReference>
<dbReference type="InterPro" id="IPR029001">
    <property type="entry name" value="ITPase-like_fam"/>
</dbReference>
<dbReference type="InterPro" id="IPR003697">
    <property type="entry name" value="Maf-like"/>
</dbReference>
<dbReference type="EMBL" id="HE575324">
    <property type="protein sequence ID" value="CCC95942.1"/>
    <property type="molecule type" value="Genomic_DNA"/>
</dbReference>
<accession>G0V2S0</accession>
<dbReference type="PANTHER" id="PTHR43213:SF4">
    <property type="entry name" value="7-METHYL-GTP PYROPHOSPHATASE"/>
    <property type="match status" value="1"/>
</dbReference>
<dbReference type="Gene3D" id="3.90.950.10">
    <property type="match status" value="1"/>
</dbReference>
<dbReference type="PANTHER" id="PTHR43213">
    <property type="entry name" value="BIFUNCTIONAL DTTP/UTP PYROPHOSPHATASE/METHYLTRANSFERASE PROTEIN-RELATED"/>
    <property type="match status" value="1"/>
</dbReference>